<organism evidence="2">
    <name type="scientific">marine sediment metagenome</name>
    <dbReference type="NCBI Taxonomy" id="412755"/>
    <lineage>
        <taxon>unclassified sequences</taxon>
        <taxon>metagenomes</taxon>
        <taxon>ecological metagenomes</taxon>
    </lineage>
</organism>
<feature type="non-terminal residue" evidence="2">
    <location>
        <position position="238"/>
    </location>
</feature>
<accession>X0U8H2</accession>
<evidence type="ECO:0000256" key="1">
    <source>
        <dbReference type="SAM" id="MobiDB-lite"/>
    </source>
</evidence>
<sequence>PVSGDFNGDGKFEIGVFKDGYWFIDLNDNGTWDVGDLWAKLGHHGDRPVTGDWDGDGKTDIGIYGPAWRNDPRAIANEPGMPDPHNPITDKLKNIPRDQDKTAIGNRTLKRTSEGKPRTDLIDHVFLYGTPGDHPLVGDWNGDGIDTIGVFRDGMWRRDTNGDGKRSEGDGSSQFGFHGDKPLAGDFNGDGVDEIAVYRDGTWYIDTNNNGVIDDADMVVQLGGPGDTPVVGDWNGDG</sequence>
<dbReference type="AlphaFoldDB" id="X0U8H2"/>
<name>X0U8H2_9ZZZZ</name>
<feature type="non-terminal residue" evidence="2">
    <location>
        <position position="1"/>
    </location>
</feature>
<evidence type="ECO:0008006" key="3">
    <source>
        <dbReference type="Google" id="ProtNLM"/>
    </source>
</evidence>
<protein>
    <recommendedName>
        <fullName evidence="3">VCBS repeat-containing protein</fullName>
    </recommendedName>
</protein>
<dbReference type="EMBL" id="BARS01012064">
    <property type="protein sequence ID" value="GAF96662.1"/>
    <property type="molecule type" value="Genomic_DNA"/>
</dbReference>
<feature type="compositionally biased region" description="Basic and acidic residues" evidence="1">
    <location>
        <begin position="157"/>
        <end position="169"/>
    </location>
</feature>
<feature type="region of interest" description="Disordered" evidence="1">
    <location>
        <begin position="157"/>
        <end position="182"/>
    </location>
</feature>
<dbReference type="SUPFAM" id="SSF69318">
    <property type="entry name" value="Integrin alpha N-terminal domain"/>
    <property type="match status" value="1"/>
</dbReference>
<evidence type="ECO:0000313" key="2">
    <source>
        <dbReference type="EMBL" id="GAF96662.1"/>
    </source>
</evidence>
<gene>
    <name evidence="2" type="ORF">S01H1_21678</name>
</gene>
<comment type="caution">
    <text evidence="2">The sequence shown here is derived from an EMBL/GenBank/DDBJ whole genome shotgun (WGS) entry which is preliminary data.</text>
</comment>
<dbReference type="InterPro" id="IPR028994">
    <property type="entry name" value="Integrin_alpha_N"/>
</dbReference>
<reference evidence="2" key="1">
    <citation type="journal article" date="2014" name="Front. Microbiol.">
        <title>High frequency of phylogenetically diverse reductive dehalogenase-homologous genes in deep subseafloor sedimentary metagenomes.</title>
        <authorList>
            <person name="Kawai M."/>
            <person name="Futagami T."/>
            <person name="Toyoda A."/>
            <person name="Takaki Y."/>
            <person name="Nishi S."/>
            <person name="Hori S."/>
            <person name="Arai W."/>
            <person name="Tsubouchi T."/>
            <person name="Morono Y."/>
            <person name="Uchiyama I."/>
            <person name="Ito T."/>
            <person name="Fujiyama A."/>
            <person name="Inagaki F."/>
            <person name="Takami H."/>
        </authorList>
    </citation>
    <scope>NUCLEOTIDE SEQUENCE</scope>
    <source>
        <strain evidence="2">Expedition CK06-06</strain>
    </source>
</reference>
<proteinExistence type="predicted"/>